<dbReference type="PANTHER" id="PTHR32097">
    <property type="entry name" value="CAMP-BINDING PROTEIN 1-RELATED"/>
    <property type="match status" value="1"/>
</dbReference>
<dbReference type="CDD" id="cd06974">
    <property type="entry name" value="TerD_like"/>
    <property type="match status" value="1"/>
</dbReference>
<protein>
    <submittedName>
        <fullName evidence="4">Stress response protein SCP2</fullName>
    </submittedName>
</protein>
<sequence>MLELTKGGNTEVPAAALTVLGTWQPRAGSPDVDLSALLLGADGKVSSDDDFVFFNQPTHPSGTVRHHGASSGAAGRADAVTVDLTRLPAHVDRVVIAAAADGGPFSAVDGLTLRVTGPTGADVLTFPVDAGVETALVAGELYRRGPGWKFRAVGQGYADGLAGLARDFGITVDTPPTPTPNAAQPAGRSGSGPGSGIDWLNPPVPAGYEN</sequence>
<comment type="similarity">
    <text evidence="1">Belongs to the CAPAB/TerDEXZ family.</text>
</comment>
<evidence type="ECO:0000256" key="1">
    <source>
        <dbReference type="ARBA" id="ARBA00008775"/>
    </source>
</evidence>
<organism evidence="4 5">
    <name type="scientific">Terracoccus luteus</name>
    <dbReference type="NCBI Taxonomy" id="53356"/>
    <lineage>
        <taxon>Bacteria</taxon>
        <taxon>Bacillati</taxon>
        <taxon>Actinomycetota</taxon>
        <taxon>Actinomycetes</taxon>
        <taxon>Micrococcales</taxon>
        <taxon>Intrasporangiaceae</taxon>
        <taxon>Terracoccus</taxon>
    </lineage>
</organism>
<evidence type="ECO:0000313" key="5">
    <source>
        <dbReference type="Proteomes" id="UP000590811"/>
    </source>
</evidence>
<evidence type="ECO:0000313" key="4">
    <source>
        <dbReference type="EMBL" id="MBB2988461.1"/>
    </source>
</evidence>
<comment type="caution">
    <text evidence="4">The sequence shown here is derived from an EMBL/GenBank/DDBJ whole genome shotgun (WGS) entry which is preliminary data.</text>
</comment>
<feature type="domain" description="TerD" evidence="3">
    <location>
        <begin position="3"/>
        <end position="168"/>
    </location>
</feature>
<dbReference type="Gene3D" id="2.60.60.30">
    <property type="entry name" value="sav2460 like domains"/>
    <property type="match status" value="1"/>
</dbReference>
<proteinExistence type="inferred from homology"/>
<dbReference type="Proteomes" id="UP000590811">
    <property type="component" value="Unassembled WGS sequence"/>
</dbReference>
<feature type="region of interest" description="Disordered" evidence="2">
    <location>
        <begin position="172"/>
        <end position="210"/>
    </location>
</feature>
<dbReference type="Pfam" id="PF02342">
    <property type="entry name" value="TerD"/>
    <property type="match status" value="1"/>
</dbReference>
<evidence type="ECO:0000256" key="2">
    <source>
        <dbReference type="SAM" id="MobiDB-lite"/>
    </source>
</evidence>
<gene>
    <name evidence="4" type="ORF">FHW14_003655</name>
</gene>
<reference evidence="4 5" key="1">
    <citation type="submission" date="2020-08" db="EMBL/GenBank/DDBJ databases">
        <title>Genomic Encyclopedia of Type Strains, Phase IV (KMG-V): Genome sequencing to study the core and pangenomes of soil and plant-associated prokaryotes.</title>
        <authorList>
            <person name="Whitman W."/>
        </authorList>
    </citation>
    <scope>NUCLEOTIDE SEQUENCE [LARGE SCALE GENOMIC DNA]</scope>
    <source>
        <strain evidence="4 5">B3ACCR2</strain>
    </source>
</reference>
<dbReference type="InterPro" id="IPR003325">
    <property type="entry name" value="TerD"/>
</dbReference>
<dbReference type="AlphaFoldDB" id="A0A839Q738"/>
<dbReference type="RefSeq" id="WP_184511410.1">
    <property type="nucleotide sequence ID" value="NZ_JACHVT010000012.1"/>
</dbReference>
<dbReference type="EMBL" id="JACHVT010000012">
    <property type="protein sequence ID" value="MBB2988461.1"/>
    <property type="molecule type" value="Genomic_DNA"/>
</dbReference>
<evidence type="ECO:0000259" key="3">
    <source>
        <dbReference type="Pfam" id="PF02342"/>
    </source>
</evidence>
<dbReference type="PANTHER" id="PTHR32097:SF4">
    <property type="entry name" value="GENERAL STRESS PROTEIN 16U"/>
    <property type="match status" value="1"/>
</dbReference>
<name>A0A839Q738_9MICO</name>
<dbReference type="InterPro" id="IPR051324">
    <property type="entry name" value="Stress/Tellurium_Resist"/>
</dbReference>
<accession>A0A839Q738</accession>